<name>A0A200R4N5_MACCD</name>
<dbReference type="Proteomes" id="UP000195402">
    <property type="component" value="Unassembled WGS sequence"/>
</dbReference>
<reference evidence="2 3" key="1">
    <citation type="journal article" date="2017" name="Mol. Plant">
        <title>The Genome of Medicinal Plant Macleaya cordata Provides New Insights into Benzylisoquinoline Alkaloids Metabolism.</title>
        <authorList>
            <person name="Liu X."/>
            <person name="Liu Y."/>
            <person name="Huang P."/>
            <person name="Ma Y."/>
            <person name="Qing Z."/>
            <person name="Tang Q."/>
            <person name="Cao H."/>
            <person name="Cheng P."/>
            <person name="Zheng Y."/>
            <person name="Yuan Z."/>
            <person name="Zhou Y."/>
            <person name="Liu J."/>
            <person name="Tang Z."/>
            <person name="Zhuo Y."/>
            <person name="Zhang Y."/>
            <person name="Yu L."/>
            <person name="Huang J."/>
            <person name="Yang P."/>
            <person name="Peng Q."/>
            <person name="Zhang J."/>
            <person name="Jiang W."/>
            <person name="Zhang Z."/>
            <person name="Lin K."/>
            <person name="Ro D.K."/>
            <person name="Chen X."/>
            <person name="Xiong X."/>
            <person name="Shang Y."/>
            <person name="Huang S."/>
            <person name="Zeng J."/>
        </authorList>
    </citation>
    <scope>NUCLEOTIDE SEQUENCE [LARGE SCALE GENOMIC DNA]</scope>
    <source>
        <strain evidence="3">cv. BLH2017</strain>
        <tissue evidence="2">Root</tissue>
    </source>
</reference>
<dbReference type="PANTHER" id="PTHR36741:SF1">
    <property type="entry name" value="OS07G0100500 PROTEIN"/>
    <property type="match status" value="1"/>
</dbReference>
<feature type="region of interest" description="Disordered" evidence="1">
    <location>
        <begin position="346"/>
        <end position="385"/>
    </location>
</feature>
<accession>A0A200R4N5</accession>
<gene>
    <name evidence="2" type="ORF">BVC80_1835g33</name>
</gene>
<sequence>MVNSKKDEFGGDGKINGSVHENQTDNEVVDESSVRVSTREGENTDVYESSRVSQGISRSSGIVNGLAERLSSILRNEGDGDLLLQQSDRENNVFLQWLQALDLQVIGACRTDERLKPLLKLKVSSGVAEDRLVAHLSQHFEVPEVGMLARCLCIPLVSVRVGKVIKQGTHLCPTAARGRLNLTLLPSSDLRISFVGEDGCTERLATLSSYSESSAVEIEEIPADKSGRSFLVKFPCGKVSYFWCSEQSIPFGFELLAKMKDLLNRKPSLAQLSGVSESRLDCFANHLRAYVLGSVVSNIQANPTASSVSSLDSASDSSQWDSNNQFSSPMSKSSRYRQIGGQAVKPHSLCQGSLSPRSNPFKDGLPRSSTVRSGSREKFRRRGDSHCSISGVDGLLVTSTSMAELFNTSQIGHNKLPETNWSRTLFPFSFLEPLGNNVFPTSNLPSQILSFPQVPRTGSLVSPYYCWCPPCTSNLQYKVTPSHLLVSLTETPSLPSLSSLLSAAKSSSSLVPPNPTPNLSDVPSLCIPALLPDPVVRVPLPVSSFITMSSSQQVPNFTPLICDPIVHIPIIEVCSSGDQGYLVSTDPAISTTISPLYPSLMNQLIPEAESVVEKGARKTLRMLLGSSQTKPQLEVRPDVMASTGEKHRKLVLGSRGLYTGTRDVAVIANHVAAIGFVSLPQRAIGNDIAKGYTADEDDDEEVENRSNGSENLERSGCLVEGMEDSIFLSNDDAIRERSDDV</sequence>
<evidence type="ECO:0000313" key="3">
    <source>
        <dbReference type="Proteomes" id="UP000195402"/>
    </source>
</evidence>
<dbReference type="EMBL" id="MVGT01000437">
    <property type="protein sequence ID" value="OVA17663.1"/>
    <property type="molecule type" value="Genomic_DNA"/>
</dbReference>
<dbReference type="PANTHER" id="PTHR36741">
    <property type="entry name" value="OS07G0100500 PROTEIN"/>
    <property type="match status" value="1"/>
</dbReference>
<keyword evidence="3" id="KW-1185">Reference proteome</keyword>
<feature type="region of interest" description="Disordered" evidence="1">
    <location>
        <begin position="692"/>
        <end position="715"/>
    </location>
</feature>
<dbReference type="OrthoDB" id="1921521at2759"/>
<evidence type="ECO:0008006" key="4">
    <source>
        <dbReference type="Google" id="ProtNLM"/>
    </source>
</evidence>
<evidence type="ECO:0000313" key="2">
    <source>
        <dbReference type="EMBL" id="OVA17663.1"/>
    </source>
</evidence>
<feature type="compositionally biased region" description="Basic and acidic residues" evidence="1">
    <location>
        <begin position="374"/>
        <end position="385"/>
    </location>
</feature>
<dbReference type="OMA" id="KPQCAAI"/>
<feature type="region of interest" description="Disordered" evidence="1">
    <location>
        <begin position="307"/>
        <end position="333"/>
    </location>
</feature>
<evidence type="ECO:0000256" key="1">
    <source>
        <dbReference type="SAM" id="MobiDB-lite"/>
    </source>
</evidence>
<dbReference type="FunCoup" id="A0A200R4N5">
    <property type="interactions" value="1126"/>
</dbReference>
<organism evidence="2 3">
    <name type="scientific">Macleaya cordata</name>
    <name type="common">Five-seeded plume-poppy</name>
    <name type="synonym">Bocconia cordata</name>
    <dbReference type="NCBI Taxonomy" id="56857"/>
    <lineage>
        <taxon>Eukaryota</taxon>
        <taxon>Viridiplantae</taxon>
        <taxon>Streptophyta</taxon>
        <taxon>Embryophyta</taxon>
        <taxon>Tracheophyta</taxon>
        <taxon>Spermatophyta</taxon>
        <taxon>Magnoliopsida</taxon>
        <taxon>Ranunculales</taxon>
        <taxon>Papaveraceae</taxon>
        <taxon>Papaveroideae</taxon>
        <taxon>Macleaya</taxon>
    </lineage>
</organism>
<feature type="compositionally biased region" description="Basic and acidic residues" evidence="1">
    <location>
        <begin position="1"/>
        <end position="11"/>
    </location>
</feature>
<dbReference type="STRING" id="56857.A0A200R4N5"/>
<proteinExistence type="predicted"/>
<feature type="compositionally biased region" description="Low complexity" evidence="1">
    <location>
        <begin position="307"/>
        <end position="328"/>
    </location>
</feature>
<feature type="region of interest" description="Disordered" evidence="1">
    <location>
        <begin position="1"/>
        <end position="50"/>
    </location>
</feature>
<dbReference type="InParanoid" id="A0A200R4N5"/>
<comment type="caution">
    <text evidence="2">The sequence shown here is derived from an EMBL/GenBank/DDBJ whole genome shotgun (WGS) entry which is preliminary data.</text>
</comment>
<dbReference type="AlphaFoldDB" id="A0A200R4N5"/>
<protein>
    <recommendedName>
        <fullName evidence="4">Flocculation protein</fullName>
    </recommendedName>
</protein>